<feature type="region of interest" description="Disordered" evidence="1">
    <location>
        <begin position="740"/>
        <end position="763"/>
    </location>
</feature>
<feature type="domain" description="DUF8004" evidence="2">
    <location>
        <begin position="179"/>
        <end position="269"/>
    </location>
</feature>
<dbReference type="InterPro" id="IPR058317">
    <property type="entry name" value="DUF8004"/>
</dbReference>
<evidence type="ECO:0000259" key="2">
    <source>
        <dbReference type="Pfam" id="PF26013"/>
    </source>
</evidence>
<dbReference type="PANTHER" id="PTHR39601:SF1">
    <property type="entry name" value="CHORIOGENIN HMINOR"/>
    <property type="match status" value="1"/>
</dbReference>
<keyword evidence="4" id="KW-1185">Reference proteome</keyword>
<feature type="compositionally biased region" description="Low complexity" evidence="1">
    <location>
        <begin position="570"/>
        <end position="592"/>
    </location>
</feature>
<feature type="compositionally biased region" description="Polar residues" evidence="1">
    <location>
        <begin position="748"/>
        <end position="762"/>
    </location>
</feature>
<evidence type="ECO:0000313" key="4">
    <source>
        <dbReference type="Proteomes" id="UP000635477"/>
    </source>
</evidence>
<dbReference type="EMBL" id="JABEYC010000439">
    <property type="protein sequence ID" value="KAF4977415.1"/>
    <property type="molecule type" value="Genomic_DNA"/>
</dbReference>
<feature type="region of interest" description="Disordered" evidence="1">
    <location>
        <begin position="556"/>
        <end position="592"/>
    </location>
</feature>
<name>A0A8H4UII8_9HYPO</name>
<reference evidence="3" key="1">
    <citation type="journal article" date="2020" name="BMC Genomics">
        <title>Correction to: Identification and distribution of gene clusters required for synthesis of sphingolipid metabolism inhibitors in diverse species of the filamentous fungus Fusarium.</title>
        <authorList>
            <person name="Kim H.S."/>
            <person name="Lohmar J.M."/>
            <person name="Busman M."/>
            <person name="Brown D.W."/>
            <person name="Naumann T.A."/>
            <person name="Divon H.H."/>
            <person name="Lysoe E."/>
            <person name="Uhlig S."/>
            <person name="Proctor R.H."/>
        </authorList>
    </citation>
    <scope>NUCLEOTIDE SEQUENCE</scope>
    <source>
        <strain evidence="3">NRRL 22465</strain>
    </source>
</reference>
<dbReference type="PANTHER" id="PTHR39601">
    <property type="entry name" value="CHORIOGENIN HMINOR"/>
    <property type="match status" value="1"/>
</dbReference>
<organism evidence="3 4">
    <name type="scientific">Fusarium zealandicum</name>
    <dbReference type="NCBI Taxonomy" id="1053134"/>
    <lineage>
        <taxon>Eukaryota</taxon>
        <taxon>Fungi</taxon>
        <taxon>Dikarya</taxon>
        <taxon>Ascomycota</taxon>
        <taxon>Pezizomycotina</taxon>
        <taxon>Sordariomycetes</taxon>
        <taxon>Hypocreomycetidae</taxon>
        <taxon>Hypocreales</taxon>
        <taxon>Nectriaceae</taxon>
        <taxon>Fusarium</taxon>
        <taxon>Fusarium staphyleae species complex</taxon>
    </lineage>
</organism>
<gene>
    <name evidence="3" type="ORF">FZEAL_6060</name>
</gene>
<accession>A0A8H4UII8</accession>
<dbReference type="Proteomes" id="UP000635477">
    <property type="component" value="Unassembled WGS sequence"/>
</dbReference>
<evidence type="ECO:0000313" key="3">
    <source>
        <dbReference type="EMBL" id="KAF4977415.1"/>
    </source>
</evidence>
<sequence length="846" mass="95959">MASSGRSPRLRNSGVFADANIDHHATVKRWDGAARTCTDWDNIRRDPELWFRNGNCLVHLYGRGQSRRGPSFKVPFSALLETQCYPLIDRFVAWDGIRKPNVRQLTKWSRKNPTRRIEMFIPSPPTTDKNQAFHYHLATRNFFAWVFRRSMVGSSLGGALIGLVHSMHEFRAGVDDNVSDMMEYFDEEGYLDMANQPDLALAMLQLAEFFEMKELYVRAFTHCVGMGDLMFDSPVFQELSPQSRKLIRKGRVEMDYRMSQSSTMLKTFLDDELSEAHLSVSAGARAHLERFRSFLLSFYTTKLGYYPPGAVDPDCEVFDSAIYRTMREDFEALYDLLVDDQYTSSDAMSPTAHGGICTYQLVQSFDLEHEYEPLEHPLPLLPELGDHNSRRMSWLPGLRSDRRVTAHAALTNASNLMKPGVSQNDLVRAYRRFEEDSIMSPNKADKLEKVSLVDARKVRWTLIYATYQVLRSATEAPHEVEDDHDEARYSLSVSTANVPPWNTPREMGRILRRQTQFVTGGLDWSIHEDSHMEGSNGRIEIKPDVDYFALTHKERPQSHCDSRMVDRRASVPSRPSRSNSLTQALSRSSTIRRSMRMFKSPAHTPPQTATPPPRPTHCEIVVHGYGNGTKDVGLDGEAQCLDVTGWPVRSDSMGSKADDLDGTSPESMESNDDTIDSPLDTPPLVEYCVEPPIPKDVKARREKRRDVMSMVARSVSGRVSKRRPMSAIFSDSSKYADSVEDMVEQRQRQGSLGRSSKPSSRHSMLLPDLRRKGTLTHSMTMPARIFERRESASLEIGDGEPYIVSEDADWAAMQSFITVSPGERPDDDVMPAWEQYADLGGLTDMR</sequence>
<dbReference type="AlphaFoldDB" id="A0A8H4UII8"/>
<comment type="caution">
    <text evidence="3">The sequence shown here is derived from an EMBL/GenBank/DDBJ whole genome shotgun (WGS) entry which is preliminary data.</text>
</comment>
<dbReference type="Pfam" id="PF26013">
    <property type="entry name" value="DUF8004"/>
    <property type="match status" value="1"/>
</dbReference>
<evidence type="ECO:0000256" key="1">
    <source>
        <dbReference type="SAM" id="MobiDB-lite"/>
    </source>
</evidence>
<reference evidence="3" key="2">
    <citation type="submission" date="2020-05" db="EMBL/GenBank/DDBJ databases">
        <authorList>
            <person name="Kim H.-S."/>
            <person name="Proctor R.H."/>
            <person name="Brown D.W."/>
        </authorList>
    </citation>
    <scope>NUCLEOTIDE SEQUENCE</scope>
    <source>
        <strain evidence="3">NRRL 22465</strain>
    </source>
</reference>
<feature type="region of interest" description="Disordered" evidence="1">
    <location>
        <begin position="650"/>
        <end position="689"/>
    </location>
</feature>
<dbReference type="OrthoDB" id="4114825at2759"/>
<feature type="compositionally biased region" description="Basic and acidic residues" evidence="1">
    <location>
        <begin position="556"/>
        <end position="569"/>
    </location>
</feature>
<protein>
    <recommendedName>
        <fullName evidence="2">DUF8004 domain-containing protein</fullName>
    </recommendedName>
</protein>
<proteinExistence type="predicted"/>